<dbReference type="GO" id="GO:0044183">
    <property type="term" value="F:protein folding chaperone"/>
    <property type="evidence" value="ECO:0007669"/>
    <property type="project" value="InterPro"/>
</dbReference>
<dbReference type="GO" id="GO:0005524">
    <property type="term" value="F:ATP binding"/>
    <property type="evidence" value="ECO:0007669"/>
    <property type="project" value="InterPro"/>
</dbReference>
<evidence type="ECO:0000313" key="3">
    <source>
        <dbReference type="Proteomes" id="UP000011158"/>
    </source>
</evidence>
<dbReference type="CDD" id="cd00320">
    <property type="entry name" value="cpn10"/>
    <property type="match status" value="1"/>
</dbReference>
<evidence type="ECO:0000313" key="2">
    <source>
        <dbReference type="EMBL" id="AGC35187.1"/>
    </source>
</evidence>
<name>L7TII4_9CAUD</name>
<organism evidence="2 3">
    <name type="scientific">Escherichia phage PBECO4</name>
    <dbReference type="NCBI Taxonomy" id="1273738"/>
    <lineage>
        <taxon>Viruses</taxon>
        <taxon>Duplodnaviria</taxon>
        <taxon>Heunggongvirae</taxon>
        <taxon>Uroviricota</taxon>
        <taxon>Caudoviricetes</taxon>
        <taxon>Asteriusvirus</taxon>
        <taxon>Asteriusvirus PBECO4</taxon>
    </lineage>
</organism>
<dbReference type="SUPFAM" id="SSF50129">
    <property type="entry name" value="GroES-like"/>
    <property type="match status" value="1"/>
</dbReference>
<keyword evidence="3" id="KW-1185">Reference proteome</keyword>
<keyword evidence="1" id="KW-0143">Chaperone</keyword>
<dbReference type="Gene3D" id="2.30.33.40">
    <property type="entry name" value="GroES chaperonin"/>
    <property type="match status" value="1"/>
</dbReference>
<dbReference type="RefSeq" id="YP_009150821.1">
    <property type="nucleotide sequence ID" value="NC_027364.1"/>
</dbReference>
<protein>
    <recommendedName>
        <fullName evidence="4">10 kDa chaperonin</fullName>
    </recommendedName>
</protein>
<sequence length="111" mass="12065">MENGLQILEVTDMKIKMINDYVLVRQIEAQNKSTGGIILGNVEPPCIGMVISVGPGKILPNGQLAEHNIKEGDMVVFGRSSLNTPLTEDLGGGEDTYYVMKIEEIFGKKNG</sequence>
<dbReference type="EMBL" id="KC295538">
    <property type="protein sequence ID" value="AGC35187.1"/>
    <property type="molecule type" value="Genomic_DNA"/>
</dbReference>
<accession>L7TII4</accession>
<proteinExistence type="predicted"/>
<evidence type="ECO:0008006" key="4">
    <source>
        <dbReference type="Google" id="ProtNLM"/>
    </source>
</evidence>
<evidence type="ECO:0000256" key="1">
    <source>
        <dbReference type="ARBA" id="ARBA00023186"/>
    </source>
</evidence>
<dbReference type="InterPro" id="IPR020818">
    <property type="entry name" value="Chaperonin_GroES"/>
</dbReference>
<dbReference type="PRINTS" id="PR00297">
    <property type="entry name" value="CHAPERONIN10"/>
</dbReference>
<dbReference type="Pfam" id="PF00166">
    <property type="entry name" value="Cpn10"/>
    <property type="match status" value="1"/>
</dbReference>
<dbReference type="SMR" id="L7TII4"/>
<dbReference type="GeneID" id="24643240"/>
<dbReference type="Proteomes" id="UP000011158">
    <property type="component" value="Segment"/>
</dbReference>
<dbReference type="InterPro" id="IPR037124">
    <property type="entry name" value="Chaperonin_GroES_sf"/>
</dbReference>
<reference evidence="2 3" key="1">
    <citation type="journal article" date="2013" name="Arch. Virol.">
        <title>Genomic analysis of bacteriophage PBECO4 infecting Escherichia coli O157:H7.</title>
        <authorList>
            <person name="Kim M.S."/>
            <person name="Hong S.S."/>
            <person name="Park K."/>
            <person name="Myung H."/>
        </authorList>
    </citation>
    <scope>NUCLEOTIDE SEQUENCE [LARGE SCALE GENOMIC DNA]</scope>
</reference>
<dbReference type="InterPro" id="IPR011032">
    <property type="entry name" value="GroES-like_sf"/>
</dbReference>
<dbReference type="SMART" id="SM00883">
    <property type="entry name" value="Cpn10"/>
    <property type="match status" value="1"/>
</dbReference>
<dbReference type="KEGG" id="vg:24643240"/>